<feature type="binding site" evidence="8">
    <location>
        <begin position="42"/>
        <end position="43"/>
    </location>
    <ligand>
        <name>substrate</name>
    </ligand>
</feature>
<keyword evidence="6 8" id="KW-0961">Cell wall biogenesis/degradation</keyword>
<dbReference type="PROSITE" id="PS00924">
    <property type="entry name" value="ASP_GLU_RACEMASE_2"/>
    <property type="match status" value="1"/>
</dbReference>
<accession>A0A6N7X4E0</accession>
<dbReference type="PANTHER" id="PTHR21198:SF2">
    <property type="entry name" value="GLUTAMATE RACEMASE"/>
    <property type="match status" value="1"/>
</dbReference>
<protein>
    <recommendedName>
        <fullName evidence="7 8">Glutamate racemase</fullName>
        <ecNumber evidence="2 8">5.1.1.3</ecNumber>
    </recommendedName>
</protein>
<dbReference type="Proteomes" id="UP001212085">
    <property type="component" value="Chromosome"/>
</dbReference>
<feature type="binding site" evidence="8">
    <location>
        <begin position="74"/>
        <end position="75"/>
    </location>
    <ligand>
        <name>substrate</name>
    </ligand>
</feature>
<keyword evidence="3 8" id="KW-0133">Cell shape</keyword>
<dbReference type="Proteomes" id="UP000471052">
    <property type="component" value="Unassembled WGS sequence"/>
</dbReference>
<dbReference type="Pfam" id="PF01177">
    <property type="entry name" value="Asp_Glu_race"/>
    <property type="match status" value="1"/>
</dbReference>
<evidence type="ECO:0000313" key="10">
    <source>
        <dbReference type="EMBL" id="WBB06103.1"/>
    </source>
</evidence>
<evidence type="ECO:0000256" key="7">
    <source>
        <dbReference type="ARBA" id="ARBA00070053"/>
    </source>
</evidence>
<keyword evidence="12" id="KW-1185">Reference proteome</keyword>
<organism evidence="9 11">
    <name type="scientific">Streptococcus alactolyticus</name>
    <dbReference type="NCBI Taxonomy" id="29389"/>
    <lineage>
        <taxon>Bacteria</taxon>
        <taxon>Bacillati</taxon>
        <taxon>Bacillota</taxon>
        <taxon>Bacilli</taxon>
        <taxon>Lactobacillales</taxon>
        <taxon>Streptococcaceae</taxon>
        <taxon>Streptococcus</taxon>
    </lineage>
</organism>
<dbReference type="UniPathway" id="UPA00219"/>
<reference evidence="9 11" key="1">
    <citation type="submission" date="2019-08" db="EMBL/GenBank/DDBJ databases">
        <title>In-depth cultivation of the pig gut microbiome towards novel bacterial diversity and tailored functional studies.</title>
        <authorList>
            <person name="Wylensek D."/>
            <person name="Hitch T.C.A."/>
            <person name="Clavel T."/>
        </authorList>
    </citation>
    <scope>NUCLEOTIDE SEQUENCE [LARGE SCALE GENOMIC DNA]</scope>
    <source>
        <strain evidence="9 11">BL-178-WT-3A</strain>
    </source>
</reference>
<evidence type="ECO:0000256" key="5">
    <source>
        <dbReference type="ARBA" id="ARBA00023235"/>
    </source>
</evidence>
<evidence type="ECO:0000313" key="12">
    <source>
        <dbReference type="Proteomes" id="UP001212085"/>
    </source>
</evidence>
<feature type="binding site" evidence="8">
    <location>
        <begin position="184"/>
        <end position="185"/>
    </location>
    <ligand>
        <name>substrate</name>
    </ligand>
</feature>
<dbReference type="FunFam" id="3.40.50.1860:FF:000002">
    <property type="entry name" value="Glutamate racemase"/>
    <property type="match status" value="1"/>
</dbReference>
<dbReference type="GO" id="GO:0009252">
    <property type="term" value="P:peptidoglycan biosynthetic process"/>
    <property type="evidence" value="ECO:0007669"/>
    <property type="project" value="UniProtKB-UniRule"/>
</dbReference>
<dbReference type="InterPro" id="IPR015942">
    <property type="entry name" value="Asp/Glu/hydantoin_racemase"/>
</dbReference>
<keyword evidence="5 8" id="KW-0413">Isomerase</keyword>
<sequence>MDNRPIGFLDSGVGGLTVVRELMRQLPYEEIVYIGDSARAPYGPRPAEQIREYTWELVQFLLTQNVKMIVFACNTATAVAWEEVKEKLDIPVLGVILPGSSAAIKSTRSGKIGIIGTPMTIKSDIYRQKIVSLAPQMTVLSLSCPKFAPLVESNEMASSVAKKVVYETLASLVGKVDTLVLGCTHYPLLRPIIQNVMGPEVKLIDSGAECVRDVSVLLNYFQINHSRIPNQSIPVFYTTASTQSFREIAMNWLNTDIDVRHVDLQAQDEGVGLENDG</sequence>
<evidence type="ECO:0000256" key="8">
    <source>
        <dbReference type="HAMAP-Rule" id="MF_00258"/>
    </source>
</evidence>
<dbReference type="GO" id="GO:0008881">
    <property type="term" value="F:glutamate racemase activity"/>
    <property type="evidence" value="ECO:0007669"/>
    <property type="project" value="UniProtKB-UniRule"/>
</dbReference>
<evidence type="ECO:0000256" key="4">
    <source>
        <dbReference type="ARBA" id="ARBA00022984"/>
    </source>
</evidence>
<comment type="function">
    <text evidence="8">Provides the (R)-glutamate required for cell wall biosynthesis.</text>
</comment>
<reference evidence="10 12" key="2">
    <citation type="submission" date="2022-12" db="EMBL/GenBank/DDBJ databases">
        <title>Streptococcus alactolyticus LGM, complete genome.</title>
        <authorList>
            <person name="Liu Z."/>
            <person name="Mu C."/>
            <person name="Zhu W."/>
        </authorList>
    </citation>
    <scope>NUCLEOTIDE SEQUENCE [LARGE SCALE GENOMIC DNA]</scope>
    <source>
        <strain evidence="10 12">LGM</strain>
    </source>
</reference>
<dbReference type="EMBL" id="CP114883">
    <property type="protein sequence ID" value="WBB06103.1"/>
    <property type="molecule type" value="Genomic_DNA"/>
</dbReference>
<proteinExistence type="inferred from homology"/>
<dbReference type="GO" id="GO:0008360">
    <property type="term" value="P:regulation of cell shape"/>
    <property type="evidence" value="ECO:0007669"/>
    <property type="project" value="UniProtKB-KW"/>
</dbReference>
<feature type="active site" description="Proton donor/acceptor" evidence="8">
    <location>
        <position position="183"/>
    </location>
</feature>
<dbReference type="SUPFAM" id="SSF53681">
    <property type="entry name" value="Aspartate/glutamate racemase"/>
    <property type="match status" value="2"/>
</dbReference>
<evidence type="ECO:0000256" key="3">
    <source>
        <dbReference type="ARBA" id="ARBA00022960"/>
    </source>
</evidence>
<evidence type="ECO:0000256" key="2">
    <source>
        <dbReference type="ARBA" id="ARBA00013090"/>
    </source>
</evidence>
<dbReference type="EMBL" id="VUNP01000008">
    <property type="protein sequence ID" value="MST53354.1"/>
    <property type="molecule type" value="Genomic_DNA"/>
</dbReference>
<dbReference type="GO" id="GO:0071555">
    <property type="term" value="P:cell wall organization"/>
    <property type="evidence" value="ECO:0007669"/>
    <property type="project" value="UniProtKB-KW"/>
</dbReference>
<evidence type="ECO:0000256" key="1">
    <source>
        <dbReference type="ARBA" id="ARBA00001602"/>
    </source>
</evidence>
<dbReference type="InterPro" id="IPR033134">
    <property type="entry name" value="Asp/Glu_racemase_AS_2"/>
</dbReference>
<gene>
    <name evidence="9" type="primary">racE</name>
    <name evidence="8" type="synonym">murI</name>
    <name evidence="9" type="ORF">FYJ82_02725</name>
    <name evidence="10" type="ORF">O6R09_07410</name>
</gene>
<evidence type="ECO:0000256" key="6">
    <source>
        <dbReference type="ARBA" id="ARBA00023316"/>
    </source>
</evidence>
<dbReference type="RefSeq" id="WP_154454526.1">
    <property type="nucleotide sequence ID" value="NZ_CP114883.1"/>
</dbReference>
<feature type="binding site" evidence="8">
    <location>
        <begin position="10"/>
        <end position="11"/>
    </location>
    <ligand>
        <name>substrate</name>
    </ligand>
</feature>
<dbReference type="GO" id="GO:0042802">
    <property type="term" value="F:identical protein binding"/>
    <property type="evidence" value="ECO:0007669"/>
    <property type="project" value="UniProtKB-ARBA"/>
</dbReference>
<evidence type="ECO:0000313" key="11">
    <source>
        <dbReference type="Proteomes" id="UP000471052"/>
    </source>
</evidence>
<dbReference type="NCBIfam" id="NF002035">
    <property type="entry name" value="PRK00865.1-3"/>
    <property type="match status" value="1"/>
</dbReference>
<dbReference type="AlphaFoldDB" id="A0A6N7X4E0"/>
<dbReference type="PANTHER" id="PTHR21198">
    <property type="entry name" value="GLUTAMATE RACEMASE"/>
    <property type="match status" value="1"/>
</dbReference>
<feature type="active site" description="Proton donor/acceptor" evidence="8">
    <location>
        <position position="73"/>
    </location>
</feature>
<name>A0A6N7X4E0_STRAY</name>
<comment type="pathway">
    <text evidence="8">Cell wall biogenesis; peptidoglycan biosynthesis.</text>
</comment>
<dbReference type="OrthoDB" id="9801055at2"/>
<comment type="catalytic activity">
    <reaction evidence="1 8">
        <text>L-glutamate = D-glutamate</text>
        <dbReference type="Rhea" id="RHEA:12813"/>
        <dbReference type="ChEBI" id="CHEBI:29985"/>
        <dbReference type="ChEBI" id="CHEBI:29986"/>
        <dbReference type="EC" id="5.1.1.3"/>
    </reaction>
</comment>
<evidence type="ECO:0000313" key="9">
    <source>
        <dbReference type="EMBL" id="MST53354.1"/>
    </source>
</evidence>
<dbReference type="NCBIfam" id="TIGR00067">
    <property type="entry name" value="glut_race"/>
    <property type="match status" value="1"/>
</dbReference>
<dbReference type="EC" id="5.1.1.3" evidence="2 8"/>
<dbReference type="InterPro" id="IPR001920">
    <property type="entry name" value="Asp/Glu_race"/>
</dbReference>
<comment type="similarity">
    <text evidence="8">Belongs to the aspartate/glutamate racemases family.</text>
</comment>
<dbReference type="HAMAP" id="MF_00258">
    <property type="entry name" value="Glu_racemase"/>
    <property type="match status" value="1"/>
</dbReference>
<dbReference type="Gene3D" id="3.40.50.1860">
    <property type="match status" value="2"/>
</dbReference>
<keyword evidence="4 8" id="KW-0573">Peptidoglycan synthesis</keyword>
<dbReference type="InterPro" id="IPR004391">
    <property type="entry name" value="Glu_race"/>
</dbReference>